<dbReference type="Proteomes" id="UP000054270">
    <property type="component" value="Unassembled WGS sequence"/>
</dbReference>
<organism evidence="1 2">
    <name type="scientific">Hypholoma sublateritium (strain FD-334 SS-4)</name>
    <dbReference type="NCBI Taxonomy" id="945553"/>
    <lineage>
        <taxon>Eukaryota</taxon>
        <taxon>Fungi</taxon>
        <taxon>Dikarya</taxon>
        <taxon>Basidiomycota</taxon>
        <taxon>Agaricomycotina</taxon>
        <taxon>Agaricomycetes</taxon>
        <taxon>Agaricomycetidae</taxon>
        <taxon>Agaricales</taxon>
        <taxon>Agaricineae</taxon>
        <taxon>Strophariaceae</taxon>
        <taxon>Hypholoma</taxon>
    </lineage>
</organism>
<reference evidence="2" key="1">
    <citation type="submission" date="2014-04" db="EMBL/GenBank/DDBJ databases">
        <title>Evolutionary Origins and Diversification of the Mycorrhizal Mutualists.</title>
        <authorList>
            <consortium name="DOE Joint Genome Institute"/>
            <consortium name="Mycorrhizal Genomics Consortium"/>
            <person name="Kohler A."/>
            <person name="Kuo A."/>
            <person name="Nagy L.G."/>
            <person name="Floudas D."/>
            <person name="Copeland A."/>
            <person name="Barry K.W."/>
            <person name="Cichocki N."/>
            <person name="Veneault-Fourrey C."/>
            <person name="LaButti K."/>
            <person name="Lindquist E.A."/>
            <person name="Lipzen A."/>
            <person name="Lundell T."/>
            <person name="Morin E."/>
            <person name="Murat C."/>
            <person name="Riley R."/>
            <person name="Ohm R."/>
            <person name="Sun H."/>
            <person name="Tunlid A."/>
            <person name="Henrissat B."/>
            <person name="Grigoriev I.V."/>
            <person name="Hibbett D.S."/>
            <person name="Martin F."/>
        </authorList>
    </citation>
    <scope>NUCLEOTIDE SEQUENCE [LARGE SCALE GENOMIC DNA]</scope>
    <source>
        <strain evidence="2">FD-334 SS-4</strain>
    </source>
</reference>
<evidence type="ECO:0000313" key="1">
    <source>
        <dbReference type="EMBL" id="KJA17512.1"/>
    </source>
</evidence>
<proteinExistence type="predicted"/>
<dbReference type="EMBL" id="KN817602">
    <property type="protein sequence ID" value="KJA17512.1"/>
    <property type="molecule type" value="Genomic_DNA"/>
</dbReference>
<protein>
    <submittedName>
        <fullName evidence="1">Uncharacterized protein</fullName>
    </submittedName>
</protein>
<evidence type="ECO:0000313" key="2">
    <source>
        <dbReference type="Proteomes" id="UP000054270"/>
    </source>
</evidence>
<dbReference type="AlphaFoldDB" id="A0A0D2KS65"/>
<gene>
    <name evidence="1" type="ORF">HYPSUDRAFT_70627</name>
</gene>
<accession>A0A0D2KS65</accession>
<keyword evidence="2" id="KW-1185">Reference proteome</keyword>
<name>A0A0D2KS65_HYPSF</name>
<sequence>MCLPVPRDFRSLRSLLAFTPHVAPPDSPRLLLCAPSSASVFPAHRTAPPPQHITYP</sequence>